<keyword evidence="2" id="KW-0805">Transcription regulation</keyword>
<dbReference type="OrthoDB" id="9809693at2"/>
<proteinExistence type="inferred from homology"/>
<dbReference type="InterPro" id="IPR008807">
    <property type="entry name" value="ROS_MUCR"/>
</dbReference>
<dbReference type="GO" id="GO:0006355">
    <property type="term" value="P:regulation of DNA-templated transcription"/>
    <property type="evidence" value="ECO:0007669"/>
    <property type="project" value="InterPro"/>
</dbReference>
<keyword evidence="4" id="KW-0804">Transcription</keyword>
<evidence type="ECO:0000256" key="3">
    <source>
        <dbReference type="ARBA" id="ARBA00023125"/>
    </source>
</evidence>
<evidence type="ECO:0000256" key="2">
    <source>
        <dbReference type="ARBA" id="ARBA00023015"/>
    </source>
</evidence>
<keyword evidence="6" id="KW-1185">Reference proteome</keyword>
<dbReference type="GO" id="GO:0008270">
    <property type="term" value="F:zinc ion binding"/>
    <property type="evidence" value="ECO:0007669"/>
    <property type="project" value="InterPro"/>
</dbReference>
<protein>
    <submittedName>
        <fullName evidence="5">Transcriptional regulator, MucR family</fullName>
    </submittedName>
</protein>
<dbReference type="STRING" id="410764.GA0061103_4387"/>
<organism evidence="5 6">
    <name type="scientific">Rhizobium multihospitium</name>
    <dbReference type="NCBI Taxonomy" id="410764"/>
    <lineage>
        <taxon>Bacteria</taxon>
        <taxon>Pseudomonadati</taxon>
        <taxon>Pseudomonadota</taxon>
        <taxon>Alphaproteobacteria</taxon>
        <taxon>Hyphomicrobiales</taxon>
        <taxon>Rhizobiaceae</taxon>
        <taxon>Rhizobium/Agrobacterium group</taxon>
        <taxon>Rhizobium</taxon>
    </lineage>
</organism>
<dbReference type="AlphaFoldDB" id="A0A1C3VWC3"/>
<evidence type="ECO:0000256" key="1">
    <source>
        <dbReference type="ARBA" id="ARBA00007031"/>
    </source>
</evidence>
<comment type="similarity">
    <text evidence="1">Belongs to the ros/MucR family.</text>
</comment>
<reference evidence="6" key="1">
    <citation type="submission" date="2016-08" db="EMBL/GenBank/DDBJ databases">
        <authorList>
            <person name="Varghese N."/>
            <person name="Submissions Spin"/>
        </authorList>
    </citation>
    <scope>NUCLEOTIDE SEQUENCE [LARGE SCALE GENOMIC DNA]</scope>
    <source>
        <strain evidence="6">HAMBI 2975</strain>
    </source>
</reference>
<name>A0A1C3VWC3_9HYPH</name>
<dbReference type="EMBL" id="FMAG01000004">
    <property type="protein sequence ID" value="SCB32019.1"/>
    <property type="molecule type" value="Genomic_DNA"/>
</dbReference>
<gene>
    <name evidence="5" type="ORF">GA0061103_4387</name>
</gene>
<dbReference type="GO" id="GO:0003677">
    <property type="term" value="F:DNA binding"/>
    <property type="evidence" value="ECO:0007669"/>
    <property type="project" value="UniProtKB-KW"/>
</dbReference>
<dbReference type="Pfam" id="PF05443">
    <property type="entry name" value="ROS_MUCR"/>
    <property type="match status" value="1"/>
</dbReference>
<sequence length="138" mass="15552">MSEIHSQLLSCTRNIICSFVANNFIECDKVPDLIQGVYGSLAGVLDVRASIVTPERQKPAVPIASSVAPDYIICLEDGRKFKSLRRHLRVKYSLTPDEYRTKWGLPDDYPIIAENYAAERSRIAKEFRPGRASIVPTR</sequence>
<keyword evidence="3" id="KW-0238">DNA-binding</keyword>
<dbReference type="InterPro" id="IPR041920">
    <property type="entry name" value="ROS/MUCR_sf"/>
</dbReference>
<evidence type="ECO:0000313" key="6">
    <source>
        <dbReference type="Proteomes" id="UP000199101"/>
    </source>
</evidence>
<accession>A0A1C3VWC3</accession>
<evidence type="ECO:0000313" key="5">
    <source>
        <dbReference type="EMBL" id="SCB32019.1"/>
    </source>
</evidence>
<dbReference type="Proteomes" id="UP000199101">
    <property type="component" value="Unassembled WGS sequence"/>
</dbReference>
<dbReference type="RefSeq" id="WP_092712982.1">
    <property type="nucleotide sequence ID" value="NZ_FMAG01000004.1"/>
</dbReference>
<evidence type="ECO:0000256" key="4">
    <source>
        <dbReference type="ARBA" id="ARBA00023163"/>
    </source>
</evidence>
<dbReference type="Gene3D" id="1.10.10.1550">
    <property type="entry name" value="ROS/MUCR transcriptional regulator protein"/>
    <property type="match status" value="1"/>
</dbReference>